<protein>
    <recommendedName>
        <fullName evidence="1">Polymerase/histidinol phosphatase N-terminal domain-containing protein</fullName>
    </recommendedName>
</protein>
<evidence type="ECO:0000259" key="1">
    <source>
        <dbReference type="SMART" id="SM00481"/>
    </source>
</evidence>
<dbReference type="SUPFAM" id="SSF89550">
    <property type="entry name" value="PHP domain-like"/>
    <property type="match status" value="1"/>
</dbReference>
<dbReference type="InterPro" id="IPR052018">
    <property type="entry name" value="PHP_domain"/>
</dbReference>
<proteinExistence type="predicted"/>
<comment type="caution">
    <text evidence="2">The sequence shown here is derived from an EMBL/GenBank/DDBJ whole genome shotgun (WGS) entry which is preliminary data.</text>
</comment>
<reference evidence="2" key="1">
    <citation type="journal article" date="2015" name="Nature">
        <title>Complex archaea that bridge the gap between prokaryotes and eukaryotes.</title>
        <authorList>
            <person name="Spang A."/>
            <person name="Saw J.H."/>
            <person name="Jorgensen S.L."/>
            <person name="Zaremba-Niedzwiedzka K."/>
            <person name="Martijn J."/>
            <person name="Lind A.E."/>
            <person name="van Eijk R."/>
            <person name="Schleper C."/>
            <person name="Guy L."/>
            <person name="Ettema T.J."/>
        </authorList>
    </citation>
    <scope>NUCLEOTIDE SEQUENCE</scope>
</reference>
<dbReference type="GO" id="GO:0035312">
    <property type="term" value="F:5'-3' DNA exonuclease activity"/>
    <property type="evidence" value="ECO:0007669"/>
    <property type="project" value="TreeGrafter"/>
</dbReference>
<dbReference type="PANTHER" id="PTHR42924">
    <property type="entry name" value="EXONUCLEASE"/>
    <property type="match status" value="1"/>
</dbReference>
<dbReference type="GO" id="GO:0004534">
    <property type="term" value="F:5'-3' RNA exonuclease activity"/>
    <property type="evidence" value="ECO:0007669"/>
    <property type="project" value="TreeGrafter"/>
</dbReference>
<dbReference type="InterPro" id="IPR016195">
    <property type="entry name" value="Pol/histidinol_Pase-like"/>
</dbReference>
<dbReference type="SMART" id="SM00481">
    <property type="entry name" value="POLIIIAc"/>
    <property type="match status" value="1"/>
</dbReference>
<organism evidence="2">
    <name type="scientific">marine sediment metagenome</name>
    <dbReference type="NCBI Taxonomy" id="412755"/>
    <lineage>
        <taxon>unclassified sequences</taxon>
        <taxon>metagenomes</taxon>
        <taxon>ecological metagenomes</taxon>
    </lineage>
</organism>
<sequence length="305" mass="34230">MKPKFTNPFELPGKWYKGNFHLHTRTSDGGVWVEDAVRMYRQRGYNVLAVTDHINTNDISGLSDKKMIVINGAEVHPPFHKRVNPNVEYHICAIGLKHGYPFPRKMWRNVQDCLDHIHKAGAVAIIAHPKDVSLVPATEMVGLKHVAGVEVWTSLSEIDMDHGCAEEEWAECMEHGMFLAATGSDDAHWAPRHGWSEAFGAWTMLKMPSLTEANVLKALRTGACYASGGPTVKDFRVVDGQAILKCSPVTRIHFKYGLEDRLNRWAKLGKTINGFTADVSKWKWVRAVVVDAENRKAWTNPIPVV</sequence>
<accession>A0A0F9XMK2</accession>
<gene>
    <name evidence="2" type="ORF">LCGC14_0124110</name>
</gene>
<feature type="domain" description="Polymerase/histidinol phosphatase N-terminal" evidence="1">
    <location>
        <begin position="18"/>
        <end position="85"/>
    </location>
</feature>
<dbReference type="Gene3D" id="3.20.20.140">
    <property type="entry name" value="Metal-dependent hydrolases"/>
    <property type="match status" value="1"/>
</dbReference>
<dbReference type="PANTHER" id="PTHR42924:SF3">
    <property type="entry name" value="POLYMERASE_HISTIDINOL PHOSPHATASE N-TERMINAL DOMAIN-CONTAINING PROTEIN"/>
    <property type="match status" value="1"/>
</dbReference>
<name>A0A0F9XMK2_9ZZZZ</name>
<evidence type="ECO:0000313" key="2">
    <source>
        <dbReference type="EMBL" id="KKO00637.1"/>
    </source>
</evidence>
<dbReference type="InterPro" id="IPR003141">
    <property type="entry name" value="Pol/His_phosphatase_N"/>
</dbReference>
<dbReference type="AlphaFoldDB" id="A0A0F9XMK2"/>
<dbReference type="NCBIfam" id="NF038032">
    <property type="entry name" value="CehA_McbA_metalo"/>
    <property type="match status" value="1"/>
</dbReference>
<dbReference type="EMBL" id="LAZR01000039">
    <property type="protein sequence ID" value="KKO00637.1"/>
    <property type="molecule type" value="Genomic_DNA"/>
</dbReference>